<dbReference type="EMBL" id="KX700744">
    <property type="protein sequence ID" value="APD74700.1"/>
    <property type="molecule type" value="Genomic_DNA"/>
</dbReference>
<evidence type="ECO:0000256" key="2">
    <source>
        <dbReference type="ARBA" id="ARBA00004609"/>
    </source>
</evidence>
<evidence type="ECO:0000256" key="4">
    <source>
        <dbReference type="ARBA" id="ARBA00022622"/>
    </source>
</evidence>
<accession>A0A1J0RA78</accession>
<protein>
    <submittedName>
        <fullName evidence="10">Variant surface glycoprotein 1125.4169</fullName>
    </submittedName>
</protein>
<dbReference type="VEuPathDB" id="TriTrypDB:Tb927.11.18220"/>
<evidence type="ECO:0000256" key="5">
    <source>
        <dbReference type="ARBA" id="ARBA00023136"/>
    </source>
</evidence>
<dbReference type="SUPFAM" id="SSF118251">
    <property type="entry name" value="Variant surface glycoprotein MITAT 1.2, VSG 221, C-terminal domain"/>
    <property type="match status" value="1"/>
</dbReference>
<feature type="signal peptide" evidence="9">
    <location>
        <begin position="1"/>
        <end position="21"/>
    </location>
</feature>
<proteinExistence type="predicted"/>
<comment type="subcellular location">
    <subcellularLocation>
        <location evidence="2">Cell membrane</location>
        <topology evidence="2">Lipid-anchor</topology>
        <topology evidence="2">GPI-anchor</topology>
    </subcellularLocation>
</comment>
<feature type="compositionally biased region" description="Low complexity" evidence="8">
    <location>
        <begin position="253"/>
        <end position="265"/>
    </location>
</feature>
<evidence type="ECO:0000256" key="9">
    <source>
        <dbReference type="SAM" id="SignalP"/>
    </source>
</evidence>
<feature type="compositionally biased region" description="Basic and acidic residues" evidence="8">
    <location>
        <begin position="452"/>
        <end position="476"/>
    </location>
</feature>
<keyword evidence="5" id="KW-0472">Membrane</keyword>
<evidence type="ECO:0000256" key="7">
    <source>
        <dbReference type="ARBA" id="ARBA00023288"/>
    </source>
</evidence>
<dbReference type="GO" id="GO:0005886">
    <property type="term" value="C:plasma membrane"/>
    <property type="evidence" value="ECO:0007669"/>
    <property type="project" value="UniProtKB-SubCell"/>
</dbReference>
<feature type="region of interest" description="Disordered" evidence="8">
    <location>
        <begin position="452"/>
        <end position="486"/>
    </location>
</feature>
<keyword evidence="6" id="KW-0325">Glycoprotein</keyword>
<evidence type="ECO:0000256" key="6">
    <source>
        <dbReference type="ARBA" id="ARBA00023180"/>
    </source>
</evidence>
<reference evidence="10" key="1">
    <citation type="submission" date="2016-08" db="EMBL/GenBank/DDBJ databases">
        <title>VSG repertoire of Trypanosoma brucei EATRO 1125.</title>
        <authorList>
            <person name="Cross G.A."/>
        </authorList>
    </citation>
    <scope>NUCLEOTIDE SEQUENCE</scope>
    <source>
        <strain evidence="10">EATRO 1125</strain>
    </source>
</reference>
<keyword evidence="7" id="KW-0449">Lipoprotein</keyword>
<dbReference type="VEuPathDB" id="TriTrypDB:Tb427_000346200"/>
<sequence>MLVEAAKILAALSLLLSEAKANTEANTLANSARNWCQERHYLTAAVQAILSEQNNRRRRLTANAARIQAWSLQAAAANTKQQTARFILLREYGKYVHATAEQNLQTLETAAEPALKLLRGRIANYDAAIAIADHSVLKIGATTGSTGAVNGAPCKASTTLKKTPTTLCETPLQTEITAAAASAVLKNLKAVKLVANIEVHELLDGPTLKVQGQSGGGVTWQEGAGGTSTATSGGSQVGSSVTHQAPEPAKLKGTAGTITTTSETSKPVVNDGDDVHTSAVNTPEKLAQEPLAVKAEMLKQTPDMAAITLDTLATDPVSQELANILLLSDTKRLPPDHPNRSEQLKTLIIKEFGPENTAFSTAFINSYDTAAVTLLIDGKPKSEKLNTITNPENIAKAISYLAATNQLKQTIEANKDQCSTVGKEKKQSPSKEECKEHTEQEACQNAGCKFDNSKNDGEKCFTNPETKEAAQKDGNDSKNTNTTGSNSFVIHKAPLLLAVFILG</sequence>
<keyword evidence="4" id="KW-0336">GPI-anchor</keyword>
<dbReference type="AlphaFoldDB" id="A0A1J0RA78"/>
<name>A0A1J0RA78_9TRYP</name>
<feature type="region of interest" description="Disordered" evidence="8">
    <location>
        <begin position="214"/>
        <end position="273"/>
    </location>
</feature>
<keyword evidence="9" id="KW-0732">Signal</keyword>
<dbReference type="InterPro" id="IPR027446">
    <property type="entry name" value="VSG_C_dom_sf"/>
</dbReference>
<dbReference type="SUPFAM" id="SSF58087">
    <property type="entry name" value="Variant surface glycoprotein (N-terminal domain)"/>
    <property type="match status" value="1"/>
</dbReference>
<evidence type="ECO:0000313" key="10">
    <source>
        <dbReference type="EMBL" id="APD74700.1"/>
    </source>
</evidence>
<dbReference type="VEuPathDB" id="TriTrypDB:Tb427_000449500"/>
<evidence type="ECO:0000256" key="3">
    <source>
        <dbReference type="ARBA" id="ARBA00022475"/>
    </source>
</evidence>
<dbReference type="GO" id="GO:0098552">
    <property type="term" value="C:side of membrane"/>
    <property type="evidence" value="ECO:0007669"/>
    <property type="project" value="UniProtKB-KW"/>
</dbReference>
<feature type="compositionally biased region" description="Gly residues" evidence="8">
    <location>
        <begin position="214"/>
        <end position="226"/>
    </location>
</feature>
<feature type="compositionally biased region" description="Polar residues" evidence="8">
    <location>
        <begin position="477"/>
        <end position="486"/>
    </location>
</feature>
<feature type="chain" id="PRO_5012498182" evidence="9">
    <location>
        <begin position="22"/>
        <end position="503"/>
    </location>
</feature>
<keyword evidence="3" id="KW-1003">Cell membrane</keyword>
<evidence type="ECO:0000256" key="1">
    <source>
        <dbReference type="ARBA" id="ARBA00002523"/>
    </source>
</evidence>
<comment type="function">
    <text evidence="1">VSG forms a coat on the surface of the parasite. The trypanosome evades the immune response of the host by expressing a series of antigenically distinct VSGs from an estimated 1000 VSG genes.</text>
</comment>
<evidence type="ECO:0000256" key="8">
    <source>
        <dbReference type="SAM" id="MobiDB-lite"/>
    </source>
</evidence>
<feature type="compositionally biased region" description="Low complexity" evidence="8">
    <location>
        <begin position="227"/>
        <end position="242"/>
    </location>
</feature>
<organism evidence="10">
    <name type="scientific">Trypanosoma brucei</name>
    <dbReference type="NCBI Taxonomy" id="5691"/>
    <lineage>
        <taxon>Eukaryota</taxon>
        <taxon>Discoba</taxon>
        <taxon>Euglenozoa</taxon>
        <taxon>Kinetoplastea</taxon>
        <taxon>Metakinetoplastina</taxon>
        <taxon>Trypanosomatida</taxon>
        <taxon>Trypanosomatidae</taxon>
        <taxon>Trypanosoma</taxon>
    </lineage>
</organism>